<evidence type="ECO:0000256" key="4">
    <source>
        <dbReference type="RuleBase" id="RU362032"/>
    </source>
</evidence>
<evidence type="ECO:0000259" key="5">
    <source>
        <dbReference type="Pfam" id="PF01361"/>
    </source>
</evidence>
<dbReference type="InterPro" id="IPR004370">
    <property type="entry name" value="4-OT-like_dom"/>
</dbReference>
<feature type="active site" description="Proton acceptor; via imino nitrogen" evidence="3">
    <location>
        <position position="2"/>
    </location>
</feature>
<evidence type="ECO:0000313" key="6">
    <source>
        <dbReference type="EMBL" id="MBL0685233.1"/>
    </source>
</evidence>
<dbReference type="AlphaFoldDB" id="A0A936ZV38"/>
<evidence type="ECO:0000256" key="3">
    <source>
        <dbReference type="PIRSR" id="PIRSR618191-1"/>
    </source>
</evidence>
<evidence type="ECO:0000313" key="7">
    <source>
        <dbReference type="Proteomes" id="UP000651057"/>
    </source>
</evidence>
<name>A0A936ZV38_9FLAO</name>
<organism evidence="6 7">
    <name type="scientific">Aquimarina mytili</name>
    <dbReference type="NCBI Taxonomy" id="874423"/>
    <lineage>
        <taxon>Bacteria</taxon>
        <taxon>Pseudomonadati</taxon>
        <taxon>Bacteroidota</taxon>
        <taxon>Flavobacteriia</taxon>
        <taxon>Flavobacteriales</taxon>
        <taxon>Flavobacteriaceae</taxon>
        <taxon>Aquimarina</taxon>
    </lineage>
</organism>
<keyword evidence="2 4" id="KW-0413">Isomerase</keyword>
<accession>A0A936ZV38</accession>
<sequence>MPYVNIKITDEKVTREEKRRLIEGVTQLLVDVLNKNPKTTHIVIDEVPTENWGVNGKL</sequence>
<dbReference type="InterPro" id="IPR014347">
    <property type="entry name" value="Tautomerase/MIF_sf"/>
</dbReference>
<dbReference type="Gene3D" id="3.30.429.10">
    <property type="entry name" value="Macrophage Migration Inhibitory Factor"/>
    <property type="match status" value="1"/>
</dbReference>
<dbReference type="Proteomes" id="UP000651057">
    <property type="component" value="Unassembled WGS sequence"/>
</dbReference>
<dbReference type="Pfam" id="PF01361">
    <property type="entry name" value="Tautomerase"/>
    <property type="match status" value="1"/>
</dbReference>
<dbReference type="GO" id="GO:0016853">
    <property type="term" value="F:isomerase activity"/>
    <property type="evidence" value="ECO:0007669"/>
    <property type="project" value="UniProtKB-UniRule"/>
</dbReference>
<dbReference type="PANTHER" id="PTHR35530:SF1">
    <property type="entry name" value="2-HYDROXYMUCONATE TAUTOMERASE"/>
    <property type="match status" value="1"/>
</dbReference>
<evidence type="ECO:0000256" key="1">
    <source>
        <dbReference type="ARBA" id="ARBA00006723"/>
    </source>
</evidence>
<dbReference type="PANTHER" id="PTHR35530">
    <property type="entry name" value="TAUTOMERASE-RELATED"/>
    <property type="match status" value="1"/>
</dbReference>
<comment type="similarity">
    <text evidence="1 4">Belongs to the 4-oxalocrotonate tautomerase family.</text>
</comment>
<reference evidence="6" key="1">
    <citation type="submission" date="2021-01" db="EMBL/GenBank/DDBJ databases">
        <authorList>
            <person name="Zhong Y.L."/>
        </authorList>
    </citation>
    <scope>NUCLEOTIDE SEQUENCE</scope>
    <source>
        <strain evidence="6">KCTC 23302</strain>
    </source>
</reference>
<evidence type="ECO:0000256" key="2">
    <source>
        <dbReference type="ARBA" id="ARBA00023235"/>
    </source>
</evidence>
<comment type="caution">
    <text evidence="6">The sequence shown here is derived from an EMBL/GenBank/DDBJ whole genome shotgun (WGS) entry which is preliminary data.</text>
</comment>
<feature type="domain" description="4-oxalocrotonate tautomerase-like" evidence="5">
    <location>
        <begin position="2"/>
        <end position="57"/>
    </location>
</feature>
<dbReference type="EC" id="5.3.2.-" evidence="4"/>
<proteinExistence type="inferred from homology"/>
<gene>
    <name evidence="6" type="ORF">JJQ60_16995</name>
</gene>
<dbReference type="InterPro" id="IPR018191">
    <property type="entry name" value="4-OT"/>
</dbReference>
<protein>
    <recommendedName>
        <fullName evidence="4">Tautomerase</fullName>
        <ecNumber evidence="4">5.3.2.-</ecNumber>
    </recommendedName>
</protein>
<dbReference type="SUPFAM" id="SSF55331">
    <property type="entry name" value="Tautomerase/MIF"/>
    <property type="match status" value="1"/>
</dbReference>
<dbReference type="NCBIfam" id="TIGR00013">
    <property type="entry name" value="taut"/>
    <property type="match status" value="1"/>
</dbReference>
<keyword evidence="7" id="KW-1185">Reference proteome</keyword>
<dbReference type="EMBL" id="JAERQJ010000007">
    <property type="protein sequence ID" value="MBL0685233.1"/>
    <property type="molecule type" value="Genomic_DNA"/>
</dbReference>
<dbReference type="RefSeq" id="WP_201923119.1">
    <property type="nucleotide sequence ID" value="NZ_BAABAX010000020.1"/>
</dbReference>